<comment type="caution">
    <text evidence="1">The sequence shown here is derived from an EMBL/GenBank/DDBJ whole genome shotgun (WGS) entry which is preliminary data.</text>
</comment>
<protein>
    <recommendedName>
        <fullName evidence="3">F-box domain-containing protein</fullName>
    </recommendedName>
</protein>
<name>A0AAD7FPZ3_9AGAR</name>
<evidence type="ECO:0000313" key="1">
    <source>
        <dbReference type="EMBL" id="KAJ7636778.1"/>
    </source>
</evidence>
<evidence type="ECO:0000313" key="2">
    <source>
        <dbReference type="Proteomes" id="UP001221142"/>
    </source>
</evidence>
<sequence>MEQSPSHWSHLLQSNDAPSEMEIPSIRQFILEAQSRLDVLDNEELPSERDALADSIRTHSTILSAVRRVPPELWNEIFTSASLAAPPWSLGLVCRLWRDVVLANPYLWSYIDAGPRRISMIETQLARSAEVPVHISGNWWNVRDADEAALLNLLLPHSHRWETFSARLMTYNAGLVPQLRGIQGQLKEFIYINTTSLIHVSEDKILLANAPSLREIIVADENSTSASPRSPSHGRKSPAAKVYSTFTFKSKSFSPLPTWLNAPWPAPTRRPRSRPTGELLNSHSCADFASVQAIC</sequence>
<evidence type="ECO:0008006" key="3">
    <source>
        <dbReference type="Google" id="ProtNLM"/>
    </source>
</evidence>
<proteinExistence type="predicted"/>
<dbReference type="EMBL" id="JARKIF010000006">
    <property type="protein sequence ID" value="KAJ7636778.1"/>
    <property type="molecule type" value="Genomic_DNA"/>
</dbReference>
<dbReference type="AlphaFoldDB" id="A0AAD7FPZ3"/>
<accession>A0AAD7FPZ3</accession>
<keyword evidence="2" id="KW-1185">Reference proteome</keyword>
<organism evidence="1 2">
    <name type="scientific">Roridomyces roridus</name>
    <dbReference type="NCBI Taxonomy" id="1738132"/>
    <lineage>
        <taxon>Eukaryota</taxon>
        <taxon>Fungi</taxon>
        <taxon>Dikarya</taxon>
        <taxon>Basidiomycota</taxon>
        <taxon>Agaricomycotina</taxon>
        <taxon>Agaricomycetes</taxon>
        <taxon>Agaricomycetidae</taxon>
        <taxon>Agaricales</taxon>
        <taxon>Marasmiineae</taxon>
        <taxon>Mycenaceae</taxon>
        <taxon>Roridomyces</taxon>
    </lineage>
</organism>
<reference evidence="1" key="1">
    <citation type="submission" date="2023-03" db="EMBL/GenBank/DDBJ databases">
        <title>Massive genome expansion in bonnet fungi (Mycena s.s.) driven by repeated elements and novel gene families across ecological guilds.</title>
        <authorList>
            <consortium name="Lawrence Berkeley National Laboratory"/>
            <person name="Harder C.B."/>
            <person name="Miyauchi S."/>
            <person name="Viragh M."/>
            <person name="Kuo A."/>
            <person name="Thoen E."/>
            <person name="Andreopoulos B."/>
            <person name="Lu D."/>
            <person name="Skrede I."/>
            <person name="Drula E."/>
            <person name="Henrissat B."/>
            <person name="Morin E."/>
            <person name="Kohler A."/>
            <person name="Barry K."/>
            <person name="LaButti K."/>
            <person name="Morin E."/>
            <person name="Salamov A."/>
            <person name="Lipzen A."/>
            <person name="Mereny Z."/>
            <person name="Hegedus B."/>
            <person name="Baldrian P."/>
            <person name="Stursova M."/>
            <person name="Weitz H."/>
            <person name="Taylor A."/>
            <person name="Grigoriev I.V."/>
            <person name="Nagy L.G."/>
            <person name="Martin F."/>
            <person name="Kauserud H."/>
        </authorList>
    </citation>
    <scope>NUCLEOTIDE SEQUENCE</scope>
    <source>
        <strain evidence="1">9284</strain>
    </source>
</reference>
<gene>
    <name evidence="1" type="ORF">FB45DRAFT_788848</name>
</gene>
<dbReference type="Proteomes" id="UP001221142">
    <property type="component" value="Unassembled WGS sequence"/>
</dbReference>